<feature type="domain" description="Carboxylesterase type B" evidence="4">
    <location>
        <begin position="38"/>
        <end position="359"/>
    </location>
</feature>
<accession>V9PPE3</accession>
<dbReference type="InterPro" id="IPR019826">
    <property type="entry name" value="Carboxylesterase_B_AS"/>
</dbReference>
<evidence type="ECO:0000256" key="1">
    <source>
        <dbReference type="ARBA" id="ARBA00005964"/>
    </source>
</evidence>
<evidence type="ECO:0000256" key="3">
    <source>
        <dbReference type="RuleBase" id="RU361235"/>
    </source>
</evidence>
<dbReference type="AlphaFoldDB" id="V9PPE3"/>
<comment type="similarity">
    <text evidence="1 3">Belongs to the type-B carboxylesterase/lipase family.</text>
</comment>
<dbReference type="PROSITE" id="PS00122">
    <property type="entry name" value="CARBOXYLESTERASE_B_1"/>
    <property type="match status" value="1"/>
</dbReference>
<dbReference type="Gene3D" id="3.40.50.1820">
    <property type="entry name" value="alpha/beta hydrolase"/>
    <property type="match status" value="1"/>
</dbReference>
<dbReference type="EC" id="3.1.1.-" evidence="3"/>
<dbReference type="InterPro" id="IPR029058">
    <property type="entry name" value="AB_hydrolase_fold"/>
</dbReference>
<reference evidence="5" key="1">
    <citation type="journal article" date="2013" name="Science">
        <title>The genome of the ctenophore Mnemiopsis leidyi and its implications for cell type evolution.</title>
        <authorList>
            <consortium name="NISC Comparative Sequencing Program"/>
            <person name="Ryan J.F."/>
            <person name="Pang K."/>
            <person name="Schnitzler C.E."/>
            <person name="Nguyen A.D."/>
            <person name="Moreland R.T."/>
            <person name="Simmons D.K."/>
            <person name="Koch B.J."/>
            <person name="Francis W.R."/>
            <person name="Havlak P."/>
            <person name="Smith S.A."/>
            <person name="Putnam N.H."/>
            <person name="Haddock S.H."/>
            <person name="Dunn C.W."/>
            <person name="Wolfsberg T.G."/>
            <person name="Mullikin J.C."/>
            <person name="Martindale M.Q."/>
            <person name="Baxevanis A.D."/>
        </authorList>
    </citation>
    <scope>NUCLEOTIDE SEQUENCE</scope>
    <source>
        <strain evidence="5">12076</strain>
    </source>
</reference>
<dbReference type="GO" id="GO:0016787">
    <property type="term" value="F:hydrolase activity"/>
    <property type="evidence" value="ECO:0007669"/>
    <property type="project" value="UniProtKB-KW"/>
</dbReference>
<evidence type="ECO:0000313" key="5">
    <source>
        <dbReference type="EMBL" id="AHA51449.1"/>
    </source>
</evidence>
<keyword evidence="2 3" id="KW-0378">Hydrolase</keyword>
<dbReference type="InterPro" id="IPR050309">
    <property type="entry name" value="Type-B_Carboxylest/Lipase"/>
</dbReference>
<dbReference type="InterPro" id="IPR002018">
    <property type="entry name" value="CarbesteraseB"/>
</dbReference>
<feature type="non-terminal residue" evidence="5">
    <location>
        <position position="1"/>
    </location>
</feature>
<evidence type="ECO:0000256" key="2">
    <source>
        <dbReference type="ARBA" id="ARBA00022801"/>
    </source>
</evidence>
<dbReference type="EMBL" id="KF317517">
    <property type="protein sequence ID" value="AHA51449.1"/>
    <property type="molecule type" value="mRNA"/>
</dbReference>
<sequence>VSIDFLHYILTIIKPWRSLLLVVLVAYLWREKVDRDISVKVERAVITGRVISSEVAGFTGVPYAESPVGKLRFAKPIQRSYESGEEIDATIIPPACLQNKYPPSPSFLDHQISYSEDCLYLNIFTKQAWILGGEKKPVLFYIHGGSFSNGDGISRDGTGFVDYTDVILVSVNYRLQLLGFLNSFKGIPANIGMFDVLLALEWVQKHIESFGGDRTRVTIMGESAGGAIVTYLHTSHLTKDLFSSTISLSGTMIAPWAFTNTRMDEQEGKWDILLRTTNCSAVPDILQCLRSVNESTILEAMSATAQVDKYPIDTWAPIIDGLLVTTSPHIAFTTGDFPNRPLLSGAVQDEGSAIAVGFAAVEGVNISTDANILEGIEQVRELSINHRLNKNVTMPCMRDNGDTLLQ</sequence>
<dbReference type="SUPFAM" id="SSF53474">
    <property type="entry name" value="alpha/beta-Hydrolases"/>
    <property type="match status" value="1"/>
</dbReference>
<organism evidence="5">
    <name type="scientific">Thalassocalyce inconstans</name>
    <name type="common">Comb jelly</name>
    <dbReference type="NCBI Taxonomy" id="140487"/>
    <lineage>
        <taxon>Eukaryota</taxon>
        <taxon>Metazoa</taxon>
        <taxon>Ctenophora</taxon>
        <taxon>Tentaculata</taxon>
        <taxon>Thalassocalycida</taxon>
        <taxon>Thalassocalycidae</taxon>
        <taxon>Thalassocalyce</taxon>
    </lineage>
</organism>
<reference evidence="5" key="2">
    <citation type="submission" date="2016-09" db="EMBL/GenBank/DDBJ databases">
        <authorList>
            <person name="Capua I."/>
            <person name="De Benedictis P."/>
            <person name="Joannis T."/>
            <person name="Lombin L.H."/>
            <person name="Cattoli G."/>
        </authorList>
    </citation>
    <scope>NUCLEOTIDE SEQUENCE</scope>
    <source>
        <strain evidence="5">12076</strain>
    </source>
</reference>
<dbReference type="Pfam" id="PF00135">
    <property type="entry name" value="COesterase"/>
    <property type="match status" value="1"/>
</dbReference>
<feature type="non-terminal residue" evidence="5">
    <location>
        <position position="406"/>
    </location>
</feature>
<dbReference type="PANTHER" id="PTHR11559">
    <property type="entry name" value="CARBOXYLESTERASE"/>
    <property type="match status" value="1"/>
</dbReference>
<proteinExistence type="evidence at transcript level"/>
<evidence type="ECO:0000259" key="4">
    <source>
        <dbReference type="Pfam" id="PF00135"/>
    </source>
</evidence>
<protein>
    <recommendedName>
        <fullName evidence="3">Carboxylic ester hydrolase</fullName>
        <ecNumber evidence="3">3.1.1.-</ecNumber>
    </recommendedName>
</protein>
<name>V9PPE3_THAIN</name>